<dbReference type="Proteomes" id="UP000095141">
    <property type="component" value="Unassembled WGS sequence"/>
</dbReference>
<reference evidence="1 2" key="1">
    <citation type="submission" date="2016-08" db="EMBL/GenBank/DDBJ databases">
        <title>Probiotic bacterium isolated from chicken gut.</title>
        <authorList>
            <person name="Levy J.L."/>
            <person name="Hassan H.M."/>
            <person name="Mendoza M.A."/>
        </authorList>
    </citation>
    <scope>NUCLEOTIDE SEQUENCE [LARGE SCALE GENOMIC DNA]</scope>
    <source>
        <strain evidence="1 2">P43</strain>
    </source>
</reference>
<gene>
    <name evidence="1" type="ORF">BFD03_08690</name>
</gene>
<dbReference type="EMBL" id="MCNS01000017">
    <property type="protein sequence ID" value="OCX46885.1"/>
    <property type="molecule type" value="Genomic_DNA"/>
</dbReference>
<comment type="caution">
    <text evidence="1">The sequence shown here is derived from an EMBL/GenBank/DDBJ whole genome shotgun (WGS) entry which is preliminary data.</text>
</comment>
<name>A0A1C2G640_LIMRT</name>
<accession>A0A1C2G640</accession>
<evidence type="ECO:0000313" key="1">
    <source>
        <dbReference type="EMBL" id="OCX46885.1"/>
    </source>
</evidence>
<protein>
    <submittedName>
        <fullName evidence="1">Uncharacterized protein</fullName>
    </submittedName>
</protein>
<evidence type="ECO:0000313" key="2">
    <source>
        <dbReference type="Proteomes" id="UP000095141"/>
    </source>
</evidence>
<dbReference type="RefSeq" id="WP_066035936.1">
    <property type="nucleotide sequence ID" value="NZ_CP136906.1"/>
</dbReference>
<organism evidence="1 2">
    <name type="scientific">Limosilactobacillus reuteri</name>
    <name type="common">Lactobacillus reuteri</name>
    <dbReference type="NCBI Taxonomy" id="1598"/>
    <lineage>
        <taxon>Bacteria</taxon>
        <taxon>Bacillati</taxon>
        <taxon>Bacillota</taxon>
        <taxon>Bacilli</taxon>
        <taxon>Lactobacillales</taxon>
        <taxon>Lactobacillaceae</taxon>
        <taxon>Limosilactobacillus</taxon>
    </lineage>
</organism>
<sequence length="90" mass="9647">MTNEEKIKAIKTILGPEYEEVAIFAAKPAEKRDERTIALTEGDDGAIAAMIVNYLDTNPVATSIIKNVIGSLETDPFADVLGQLLLGGKD</sequence>
<proteinExistence type="predicted"/>
<dbReference type="AlphaFoldDB" id="A0A1C2G640"/>